<dbReference type="PATRIC" id="fig|749927.5.peg.3747"/>
<dbReference type="KEGG" id="amd:AMED_3626"/>
<organism evidence="3 4">
    <name type="scientific">Amycolatopsis mediterranei (strain U-32)</name>
    <dbReference type="NCBI Taxonomy" id="749927"/>
    <lineage>
        <taxon>Bacteria</taxon>
        <taxon>Bacillati</taxon>
        <taxon>Actinomycetota</taxon>
        <taxon>Actinomycetes</taxon>
        <taxon>Pseudonocardiales</taxon>
        <taxon>Pseudonocardiaceae</taxon>
        <taxon>Amycolatopsis</taxon>
    </lineage>
</organism>
<reference evidence="3 4" key="1">
    <citation type="journal article" date="2010" name="Cell Res.">
        <title>Complete genome sequence of the rifamycin SV-producing Amycolatopsis mediterranei U32 revealed its genetic characteristics in phylogeny and metabolism.</title>
        <authorList>
            <person name="Zhao W."/>
            <person name="Zhong Y."/>
            <person name="Yuan H."/>
            <person name="Wang J."/>
            <person name="Zheng H."/>
            <person name="Wang Y."/>
            <person name="Cen X."/>
            <person name="Xu F."/>
            <person name="Bai J."/>
            <person name="Han X."/>
            <person name="Lu G."/>
            <person name="Zhu Y."/>
            <person name="Shao Z."/>
            <person name="Yan H."/>
            <person name="Li C."/>
            <person name="Peng N."/>
            <person name="Zhang Z."/>
            <person name="Zhang Y."/>
            <person name="Lin W."/>
            <person name="Fan Y."/>
            <person name="Qin Z."/>
            <person name="Hu Y."/>
            <person name="Zhu B."/>
            <person name="Wang S."/>
            <person name="Ding X."/>
            <person name="Zhao G.P."/>
        </authorList>
    </citation>
    <scope>NUCLEOTIDE SEQUENCE [LARGE SCALE GENOMIC DNA]</scope>
    <source>
        <strain evidence="4">U-32</strain>
    </source>
</reference>
<accession>A0A0H3D7B4</accession>
<dbReference type="RefSeq" id="WP_013225481.1">
    <property type="nucleotide sequence ID" value="NC_014318.1"/>
</dbReference>
<dbReference type="AlphaFoldDB" id="A0A0H3D7B4"/>
<sequence length="196" mass="20741">MTLTSTPPQHRVAPSYPFALDGAHERATAGRGLVPAPTGHVIASTTALPDAPDGPLNRFGLAVRKDAEASATPGRFAAELIDLHTALVRRTLEHAVEHLGVRTVGGTALLGRQLVQAQLADVALRLRELQVMPAERRVAGRGAPWRTHRRLVGLGRDLLRLLGGSGFLVDGPGGDLHLAEVTGNVYLHPGTEHTDA</sequence>
<dbReference type="GeneID" id="92871378"/>
<keyword evidence="1" id="KW-0285">Flavoprotein</keyword>
<evidence type="ECO:0000313" key="4">
    <source>
        <dbReference type="Proteomes" id="UP000000328"/>
    </source>
</evidence>
<evidence type="ECO:0000259" key="2">
    <source>
        <dbReference type="Pfam" id="PF00441"/>
    </source>
</evidence>
<dbReference type="HOGENOM" id="CLU_1387767_0_0_11"/>
<feature type="domain" description="Acyl-CoA dehydrogenase/oxidase C-terminal" evidence="2">
    <location>
        <begin position="86"/>
        <end position="132"/>
    </location>
</feature>
<gene>
    <name evidence="3" type="ordered locus">AMED_3626</name>
</gene>
<dbReference type="Pfam" id="PF00441">
    <property type="entry name" value="Acyl-CoA_dh_1"/>
    <property type="match status" value="1"/>
</dbReference>
<dbReference type="SUPFAM" id="SSF47203">
    <property type="entry name" value="Acyl-CoA dehydrogenase C-terminal domain-like"/>
    <property type="match status" value="1"/>
</dbReference>
<evidence type="ECO:0000313" key="3">
    <source>
        <dbReference type="EMBL" id="ADJ45409.1"/>
    </source>
</evidence>
<evidence type="ECO:0000256" key="1">
    <source>
        <dbReference type="ARBA" id="ARBA00022630"/>
    </source>
</evidence>
<dbReference type="EMBL" id="CP002000">
    <property type="protein sequence ID" value="ADJ45409.1"/>
    <property type="molecule type" value="Genomic_DNA"/>
</dbReference>
<dbReference type="InterPro" id="IPR036250">
    <property type="entry name" value="AcylCo_DH-like_C"/>
</dbReference>
<dbReference type="OrthoDB" id="4225547at2"/>
<dbReference type="Proteomes" id="UP000000328">
    <property type="component" value="Chromosome"/>
</dbReference>
<dbReference type="InterPro" id="IPR009075">
    <property type="entry name" value="AcylCo_DH/oxidase_C"/>
</dbReference>
<dbReference type="eggNOG" id="COG1960">
    <property type="taxonomic scope" value="Bacteria"/>
</dbReference>
<dbReference type="GO" id="GO:0016627">
    <property type="term" value="F:oxidoreductase activity, acting on the CH-CH group of donors"/>
    <property type="evidence" value="ECO:0007669"/>
    <property type="project" value="InterPro"/>
</dbReference>
<proteinExistence type="predicted"/>
<protein>
    <recommendedName>
        <fullName evidence="2">Acyl-CoA dehydrogenase/oxidase C-terminal domain-containing protein</fullName>
    </recommendedName>
</protein>
<name>A0A0H3D7B4_AMYMU</name>